<keyword evidence="2" id="KW-0812">Transmembrane</keyword>
<keyword evidence="2" id="KW-1133">Transmembrane helix</keyword>
<dbReference type="Proteomes" id="UP001501470">
    <property type="component" value="Unassembled WGS sequence"/>
</dbReference>
<comment type="caution">
    <text evidence="3">The sequence shown here is derived from an EMBL/GenBank/DDBJ whole genome shotgun (WGS) entry which is preliminary data.</text>
</comment>
<evidence type="ECO:0000256" key="1">
    <source>
        <dbReference type="SAM" id="MobiDB-lite"/>
    </source>
</evidence>
<protein>
    <recommendedName>
        <fullName evidence="5">Gram-positive cocci surface proteins LPxTG domain-containing protein</fullName>
    </recommendedName>
</protein>
<proteinExistence type="predicted"/>
<gene>
    <name evidence="3" type="ORF">GCM10009827_115850</name>
</gene>
<reference evidence="3 4" key="1">
    <citation type="journal article" date="2019" name="Int. J. Syst. Evol. Microbiol.">
        <title>The Global Catalogue of Microorganisms (GCM) 10K type strain sequencing project: providing services to taxonomists for standard genome sequencing and annotation.</title>
        <authorList>
            <consortium name="The Broad Institute Genomics Platform"/>
            <consortium name="The Broad Institute Genome Sequencing Center for Infectious Disease"/>
            <person name="Wu L."/>
            <person name="Ma J."/>
        </authorList>
    </citation>
    <scope>NUCLEOTIDE SEQUENCE [LARGE SCALE GENOMIC DNA]</scope>
    <source>
        <strain evidence="3 4">JCM 15933</strain>
    </source>
</reference>
<accession>A0ABN2DEZ9</accession>
<sequence>MLGAPTAAHAEPGGGAAAAAAYPAPEPVLRVSSASVSTGGVVCIAGKRFLPGEPISIRVQYRVTRHSGGFDGPFPARVSGDRRTDDDGRFEANVRLTSPGYATIKVTGKKSKQTATVTVRVLAWRGNYSFGGDDFFAGTPLGNGVRHDGGGDKWDGGDRPAGFFGPFFGGWSPFRLSANETSLTDSSSTASSTGAATESTDLAAGDTQHRGAPGADLLAGLLGLTALAGSGFVMRRRRAS</sequence>
<evidence type="ECO:0000313" key="3">
    <source>
        <dbReference type="EMBL" id="GAA1574795.1"/>
    </source>
</evidence>
<keyword evidence="2" id="KW-0472">Membrane</keyword>
<name>A0ABN2DEZ9_9ACTN</name>
<evidence type="ECO:0000256" key="2">
    <source>
        <dbReference type="SAM" id="Phobius"/>
    </source>
</evidence>
<evidence type="ECO:0008006" key="5">
    <source>
        <dbReference type="Google" id="ProtNLM"/>
    </source>
</evidence>
<feature type="region of interest" description="Disordered" evidence="1">
    <location>
        <begin position="183"/>
        <end position="208"/>
    </location>
</feature>
<feature type="transmembrane region" description="Helical" evidence="2">
    <location>
        <begin position="217"/>
        <end position="234"/>
    </location>
</feature>
<organism evidence="3 4">
    <name type="scientific">Dactylosporangium maewongense</name>
    <dbReference type="NCBI Taxonomy" id="634393"/>
    <lineage>
        <taxon>Bacteria</taxon>
        <taxon>Bacillati</taxon>
        <taxon>Actinomycetota</taxon>
        <taxon>Actinomycetes</taxon>
        <taxon>Micromonosporales</taxon>
        <taxon>Micromonosporaceae</taxon>
        <taxon>Dactylosporangium</taxon>
    </lineage>
</organism>
<dbReference type="EMBL" id="BAAAQD010000053">
    <property type="protein sequence ID" value="GAA1574795.1"/>
    <property type="molecule type" value="Genomic_DNA"/>
</dbReference>
<evidence type="ECO:0000313" key="4">
    <source>
        <dbReference type="Proteomes" id="UP001501470"/>
    </source>
</evidence>
<keyword evidence="4" id="KW-1185">Reference proteome</keyword>
<feature type="compositionally biased region" description="Low complexity" evidence="1">
    <location>
        <begin position="183"/>
        <end position="200"/>
    </location>
</feature>